<gene>
    <name evidence="1" type="ORF">BRM9_1987</name>
    <name evidence="2" type="ORF">DSM1535_0179</name>
    <name evidence="3" type="ORF">MB9_0369</name>
</gene>
<keyword evidence="4" id="KW-1185">Reference proteome</keyword>
<proteinExistence type="predicted"/>
<protein>
    <recommendedName>
        <fullName evidence="5">Chorismate lyase</fullName>
    </recommendedName>
</protein>
<evidence type="ECO:0000313" key="4">
    <source>
        <dbReference type="Proteomes" id="UP000062768"/>
    </source>
</evidence>
<evidence type="ECO:0000313" key="2">
    <source>
        <dbReference type="EMBL" id="CEA12544.1"/>
    </source>
</evidence>
<dbReference type="AlphaFoldDB" id="A0A090I182"/>
<dbReference type="Pfam" id="PF01947">
    <property type="entry name" value="Rv2949c-like"/>
    <property type="match status" value="1"/>
</dbReference>
<reference evidence="3" key="3">
    <citation type="submission" date="2014-09" db="EMBL/GenBank/DDBJ databases">
        <authorList>
            <person name="Bishop-Lilly K.A."/>
            <person name="Broomall S.M."/>
            <person name="Chain P.S."/>
            <person name="Chertkov O."/>
            <person name="Coyne S.R."/>
            <person name="Daligault H.E."/>
            <person name="Davenport K.W."/>
            <person name="Erkkila T."/>
            <person name="Frey K.G."/>
            <person name="Gibbons H.S."/>
            <person name="Gu W."/>
            <person name="Jaissle J."/>
            <person name="Johnson S.L."/>
            <person name="Koroleva G.I."/>
            <person name="Ladner J.T."/>
            <person name="Lo C.-C."/>
            <person name="Minogue T.D."/>
            <person name="Munk C."/>
            <person name="Palacios G.F."/>
            <person name="Redden C.L."/>
            <person name="Rosenzweig C.N."/>
            <person name="Scholz M.B."/>
            <person name="Teshima H."/>
            <person name="Xu Y."/>
        </authorList>
    </citation>
    <scope>NUCLEOTIDE SEQUENCE</scope>
    <source>
        <strain evidence="3">Mb9</strain>
    </source>
</reference>
<dbReference type="Proteomes" id="UP000062768">
    <property type="component" value="Chromosome I"/>
</dbReference>
<dbReference type="GeneID" id="26738630"/>
<evidence type="ECO:0000313" key="1">
    <source>
        <dbReference type="EMBL" id="AIS32791.1"/>
    </source>
</evidence>
<evidence type="ECO:0000313" key="3">
    <source>
        <dbReference type="EMBL" id="CEL24017.1"/>
    </source>
</evidence>
<accession>A0A090I182</accession>
<dbReference type="EMBL" id="CP006933">
    <property type="protein sequence ID" value="AIS32791.1"/>
    <property type="molecule type" value="Genomic_DNA"/>
</dbReference>
<dbReference type="Gene3D" id="3.40.1410.10">
    <property type="entry name" value="Chorismate lyase-like"/>
    <property type="match status" value="1"/>
</dbReference>
<dbReference type="InterPro" id="IPR028978">
    <property type="entry name" value="Chorismate_lyase_/UTRA_dom_sf"/>
</dbReference>
<dbReference type="InterPro" id="IPR002800">
    <property type="entry name" value="Rv2949c-like"/>
</dbReference>
<dbReference type="RefSeq" id="WP_048071874.1">
    <property type="nucleotide sequence ID" value="NZ_CALCVY010000186.1"/>
</dbReference>
<dbReference type="EMBL" id="LN734822">
    <property type="protein sequence ID" value="CEL24017.1"/>
    <property type="molecule type" value="Genomic_DNA"/>
</dbReference>
<organism evidence="2">
    <name type="scientific">Methanobacterium formicicum</name>
    <dbReference type="NCBI Taxonomy" id="2162"/>
    <lineage>
        <taxon>Archaea</taxon>
        <taxon>Methanobacteriati</taxon>
        <taxon>Methanobacteriota</taxon>
        <taxon>Methanomada group</taxon>
        <taxon>Methanobacteria</taxon>
        <taxon>Methanobacteriales</taxon>
        <taxon>Methanobacteriaceae</taxon>
        <taxon>Methanobacterium</taxon>
    </lineage>
</organism>
<evidence type="ECO:0008006" key="5">
    <source>
        <dbReference type="Google" id="ProtNLM"/>
    </source>
</evidence>
<reference evidence="2" key="2">
    <citation type="submission" date="2014-08" db="EMBL/GenBank/DDBJ databases">
        <authorList>
            <person name="Wibberg D."/>
        </authorList>
    </citation>
    <scope>NUCLEOTIDE SEQUENCE</scope>
</reference>
<dbReference type="KEGG" id="mfc:BRM9_1987"/>
<name>A0A090I182_METFO</name>
<dbReference type="OrthoDB" id="145449at2157"/>
<dbReference type="KEGG" id="mfi:DSM1535_0179"/>
<sequence length="177" mass="20438">MDPKIFEGIKQIEDELGNLSSAQKILLATDGSVTTILDVLKGHVSIRTLVQEFREADEEAASLLDIEVGDTINYRVVVIEGQEPLIYAISMIPLERLDNDFKEDLIRADIPIGRILRKHDIESRREIKSVSLEEPEPEMVDIFHTNTRMLRRTYNIIHKNQILVWLMETFPHTLFED</sequence>
<dbReference type="EMBL" id="LN515531">
    <property type="protein sequence ID" value="CEA12544.1"/>
    <property type="molecule type" value="Genomic_DNA"/>
</dbReference>
<dbReference type="PATRIC" id="fig|2162.10.peg.380"/>
<dbReference type="STRING" id="2162.BRM9_1987"/>
<dbReference type="Proteomes" id="UP000029661">
    <property type="component" value="Chromosome"/>
</dbReference>
<dbReference type="SUPFAM" id="SSF64288">
    <property type="entry name" value="Chorismate lyase-like"/>
    <property type="match status" value="1"/>
</dbReference>
<reference evidence="1" key="1">
    <citation type="submission" date="2013-12" db="EMBL/GenBank/DDBJ databases">
        <title>The complete genome sequence of Methanobacterium sp. BRM9.</title>
        <authorList>
            <consortium name="Pastoral Greenhouse Gas Research Consortium"/>
            <person name="Kelly W.J."/>
            <person name="Leahy S.C."/>
            <person name="Perry R."/>
            <person name="Li D."/>
            <person name="Altermann E."/>
            <person name="Lambie S.C."/>
            <person name="Attwood G.T."/>
        </authorList>
    </citation>
    <scope>NUCLEOTIDE SEQUENCE [LARGE SCALE GENOMIC DNA]</scope>
    <source>
        <strain evidence="1">BRM9</strain>
    </source>
</reference>